<dbReference type="Pfam" id="PF24336">
    <property type="entry name" value="DUF7504"/>
    <property type="match status" value="1"/>
</dbReference>
<proteinExistence type="predicted"/>
<dbReference type="EMBL" id="JBHUDL010000010">
    <property type="protein sequence ID" value="MFD1633815.1"/>
    <property type="molecule type" value="Genomic_DNA"/>
</dbReference>
<gene>
    <name evidence="1" type="ORF">ACFSBJ_08725</name>
</gene>
<evidence type="ECO:0000313" key="1">
    <source>
        <dbReference type="EMBL" id="MFD1633815.1"/>
    </source>
</evidence>
<accession>A0ABD6CY84</accession>
<name>A0ABD6CY84_9EURY</name>
<dbReference type="InterPro" id="IPR055927">
    <property type="entry name" value="DUF7504"/>
</dbReference>
<dbReference type="RefSeq" id="WP_256404082.1">
    <property type="nucleotide sequence ID" value="NZ_CP187151.1"/>
</dbReference>
<keyword evidence="2" id="KW-1185">Reference proteome</keyword>
<dbReference type="AlphaFoldDB" id="A0ABD6CY84"/>
<dbReference type="Proteomes" id="UP001597075">
    <property type="component" value="Unassembled WGS sequence"/>
</dbReference>
<comment type="caution">
    <text evidence="1">The sequence shown here is derived from an EMBL/GenBank/DDBJ whole genome shotgun (WGS) entry which is preliminary data.</text>
</comment>
<reference evidence="1 2" key="1">
    <citation type="journal article" date="2019" name="Int. J. Syst. Evol. Microbiol.">
        <title>The Global Catalogue of Microorganisms (GCM) 10K type strain sequencing project: providing services to taxonomists for standard genome sequencing and annotation.</title>
        <authorList>
            <consortium name="The Broad Institute Genomics Platform"/>
            <consortium name="The Broad Institute Genome Sequencing Center for Infectious Disease"/>
            <person name="Wu L."/>
            <person name="Ma J."/>
        </authorList>
    </citation>
    <scope>NUCLEOTIDE SEQUENCE [LARGE SCALE GENOMIC DNA]</scope>
    <source>
        <strain evidence="1 2">CGMCC 1.10594</strain>
    </source>
</reference>
<sequence>MVAGGGMGPDDEGISFAHALATLKEQGSALLVVGSVPEGMFVQASATMLGAPDAEPPRRRLVVTPKSTRETGVQRLRETGPLSAEYARLITCGKQARSAAASQPLNEVTPRTHVVDGSVGDLGAMMTDVVEEFELFAGKLAPAEFRMAFDCLPSRACHRRVHMDR</sequence>
<organism evidence="1 2">
    <name type="scientific">Haloplanus ruber</name>
    <dbReference type="NCBI Taxonomy" id="869892"/>
    <lineage>
        <taxon>Archaea</taxon>
        <taxon>Methanobacteriati</taxon>
        <taxon>Methanobacteriota</taxon>
        <taxon>Stenosarchaea group</taxon>
        <taxon>Halobacteria</taxon>
        <taxon>Halobacteriales</taxon>
        <taxon>Haloferacaceae</taxon>
        <taxon>Haloplanus</taxon>
    </lineage>
</organism>
<evidence type="ECO:0000313" key="2">
    <source>
        <dbReference type="Proteomes" id="UP001597075"/>
    </source>
</evidence>
<protein>
    <submittedName>
        <fullName evidence="1">Uncharacterized protein</fullName>
    </submittedName>
</protein>